<keyword evidence="4 6" id="KW-1133">Transmembrane helix</keyword>
<keyword evidence="2" id="KW-1003">Cell membrane</keyword>
<evidence type="ECO:0000256" key="5">
    <source>
        <dbReference type="ARBA" id="ARBA00023136"/>
    </source>
</evidence>
<keyword evidence="9" id="KW-1185">Reference proteome</keyword>
<comment type="subcellular location">
    <subcellularLocation>
        <location evidence="1">Cell membrane</location>
        <topology evidence="1">Single-pass membrane protein</topology>
    </subcellularLocation>
</comment>
<evidence type="ECO:0000313" key="8">
    <source>
        <dbReference type="EMBL" id="MEE2060895.1"/>
    </source>
</evidence>
<evidence type="ECO:0000256" key="3">
    <source>
        <dbReference type="ARBA" id="ARBA00022692"/>
    </source>
</evidence>
<dbReference type="EMBL" id="JAUTXY010000015">
    <property type="protein sequence ID" value="MEE2060895.1"/>
    <property type="molecule type" value="Genomic_DNA"/>
</dbReference>
<gene>
    <name evidence="8" type="ORF">Q7514_25565</name>
</gene>
<evidence type="ECO:0000256" key="4">
    <source>
        <dbReference type="ARBA" id="ARBA00022989"/>
    </source>
</evidence>
<dbReference type="Proteomes" id="UP001336020">
    <property type="component" value="Unassembled WGS sequence"/>
</dbReference>
<feature type="domain" description="Phage shock protein PspC N-terminal" evidence="7">
    <location>
        <begin position="10"/>
        <end position="66"/>
    </location>
</feature>
<evidence type="ECO:0000313" key="9">
    <source>
        <dbReference type="Proteomes" id="UP001336020"/>
    </source>
</evidence>
<evidence type="ECO:0000259" key="7">
    <source>
        <dbReference type="Pfam" id="PF04024"/>
    </source>
</evidence>
<sequence>MTFDNNPPRPFIRSTSQRMLGGVCGGIAEYFGIDTNLVRAGAVLTAFLTGGTAVLLYLALWIILPE</sequence>
<proteinExistence type="predicted"/>
<dbReference type="InterPro" id="IPR007168">
    <property type="entry name" value="Phageshock_PspC_N"/>
</dbReference>
<keyword evidence="5 6" id="KW-0472">Membrane</keyword>
<name>A0ABU7LHA7_9NOCA</name>
<dbReference type="PANTHER" id="PTHR33885">
    <property type="entry name" value="PHAGE SHOCK PROTEIN C"/>
    <property type="match status" value="1"/>
</dbReference>
<accession>A0ABU7LHA7</accession>
<evidence type="ECO:0000256" key="2">
    <source>
        <dbReference type="ARBA" id="ARBA00022475"/>
    </source>
</evidence>
<evidence type="ECO:0000256" key="6">
    <source>
        <dbReference type="SAM" id="Phobius"/>
    </source>
</evidence>
<evidence type="ECO:0000256" key="1">
    <source>
        <dbReference type="ARBA" id="ARBA00004162"/>
    </source>
</evidence>
<dbReference type="InterPro" id="IPR052027">
    <property type="entry name" value="PspC"/>
</dbReference>
<comment type="caution">
    <text evidence="8">The sequence shown here is derived from an EMBL/GenBank/DDBJ whole genome shotgun (WGS) entry which is preliminary data.</text>
</comment>
<dbReference type="PANTHER" id="PTHR33885:SF3">
    <property type="entry name" value="PHAGE SHOCK PROTEIN C"/>
    <property type="match status" value="1"/>
</dbReference>
<reference evidence="8 9" key="1">
    <citation type="submission" date="2023-07" db="EMBL/GenBank/DDBJ databases">
        <authorList>
            <person name="Girao M."/>
            <person name="Carvalho M.F."/>
        </authorList>
    </citation>
    <scope>NUCLEOTIDE SEQUENCE [LARGE SCALE GENOMIC DNA]</scope>
    <source>
        <strain evidence="8 9">YIM65754</strain>
    </source>
</reference>
<protein>
    <submittedName>
        <fullName evidence="8">PspC domain-containing protein</fullName>
    </submittedName>
</protein>
<dbReference type="Pfam" id="PF04024">
    <property type="entry name" value="PspC"/>
    <property type="match status" value="1"/>
</dbReference>
<organism evidence="8 9">
    <name type="scientific">Rhodococcus artemisiae</name>
    <dbReference type="NCBI Taxonomy" id="714159"/>
    <lineage>
        <taxon>Bacteria</taxon>
        <taxon>Bacillati</taxon>
        <taxon>Actinomycetota</taxon>
        <taxon>Actinomycetes</taxon>
        <taxon>Mycobacteriales</taxon>
        <taxon>Nocardiaceae</taxon>
        <taxon>Rhodococcus</taxon>
    </lineage>
</organism>
<feature type="transmembrane region" description="Helical" evidence="6">
    <location>
        <begin position="40"/>
        <end position="64"/>
    </location>
</feature>
<keyword evidence="3 6" id="KW-0812">Transmembrane</keyword>
<dbReference type="RefSeq" id="WP_054714624.1">
    <property type="nucleotide sequence ID" value="NZ_JAUTXY010000015.1"/>
</dbReference>